<dbReference type="PIRSF" id="PIRSF017184">
    <property type="entry name" value="Nnr"/>
    <property type="match status" value="1"/>
</dbReference>
<proteinExistence type="inferred from homology"/>
<evidence type="ECO:0000256" key="10">
    <source>
        <dbReference type="ARBA" id="ARBA00023027"/>
    </source>
</evidence>
<dbReference type="InterPro" id="IPR029056">
    <property type="entry name" value="Ribokinase-like"/>
</dbReference>
<evidence type="ECO:0000256" key="18">
    <source>
        <dbReference type="HAMAP-Rule" id="MF_01966"/>
    </source>
</evidence>
<feature type="binding site" evidence="17">
    <location>
        <position position="289"/>
    </location>
    <ligand>
        <name>(6S)-NADPHX</name>
        <dbReference type="ChEBI" id="CHEBI:64076"/>
    </ligand>
</feature>
<evidence type="ECO:0000256" key="16">
    <source>
        <dbReference type="ARBA" id="ARBA00049209"/>
    </source>
</evidence>
<evidence type="ECO:0000256" key="12">
    <source>
        <dbReference type="ARBA" id="ARBA00023239"/>
    </source>
</evidence>
<feature type="binding site" evidence="18">
    <location>
        <begin position="69"/>
        <end position="73"/>
    </location>
    <ligand>
        <name>(6S)-NADPHX</name>
        <dbReference type="ChEBI" id="CHEBI:64076"/>
    </ligand>
</feature>
<feature type="binding site" evidence="18">
    <location>
        <begin position="154"/>
        <end position="160"/>
    </location>
    <ligand>
        <name>(6S)-NADPHX</name>
        <dbReference type="ChEBI" id="CHEBI:64076"/>
    </ligand>
</feature>
<comment type="similarity">
    <text evidence="3 19">In the N-terminal section; belongs to the NnrE/AIBP family.</text>
</comment>
<dbReference type="HAMAP" id="MF_01965">
    <property type="entry name" value="NADHX_dehydratase"/>
    <property type="match status" value="1"/>
</dbReference>
<evidence type="ECO:0000256" key="1">
    <source>
        <dbReference type="ARBA" id="ARBA00000013"/>
    </source>
</evidence>
<dbReference type="InterPro" id="IPR004443">
    <property type="entry name" value="YjeF_N_dom"/>
</dbReference>
<protein>
    <recommendedName>
        <fullName evidence="19">Bifunctional NAD(P)H-hydrate repair enzyme</fullName>
    </recommendedName>
    <alternativeName>
        <fullName evidence="19">Nicotinamide nucleotide repair protein</fullName>
    </alternativeName>
    <domain>
        <recommendedName>
            <fullName evidence="19">ADP-dependent (S)-NAD(P)H-hydrate dehydratase</fullName>
            <ecNumber evidence="19">4.2.1.136</ecNumber>
        </recommendedName>
        <alternativeName>
            <fullName evidence="19">ADP-dependent NAD(P)HX dehydratase</fullName>
        </alternativeName>
    </domain>
    <domain>
        <recommendedName>
            <fullName evidence="19">NAD(P)H-hydrate epimerase</fullName>
            <ecNumber evidence="19">5.1.99.6</ecNumber>
        </recommendedName>
    </domain>
</protein>
<comment type="function">
    <text evidence="17">Catalyzes the dehydration of the S-form of NAD(P)HX at the expense of ADP, which is converted to AMP. Together with NAD(P)HX epimerase, which catalyzes the epimerization of the S- and R-forms, the enzyme allows the repair of both epimers of NAD(P)HX, a damaged form of NAD(P)H that is a result of enzymatic or heat-dependent hydration.</text>
</comment>
<dbReference type="Gene3D" id="3.40.50.10260">
    <property type="entry name" value="YjeF N-terminal domain"/>
    <property type="match status" value="1"/>
</dbReference>
<comment type="similarity">
    <text evidence="17">Belongs to the NnrD/CARKD family.</text>
</comment>
<dbReference type="GO" id="GO:0052856">
    <property type="term" value="F:NAD(P)HX epimerase activity"/>
    <property type="evidence" value="ECO:0007669"/>
    <property type="project" value="UniProtKB-UniRule"/>
</dbReference>
<keyword evidence="13" id="KW-0511">Multifunctional enzyme</keyword>
<dbReference type="EC" id="5.1.99.6" evidence="19"/>
<dbReference type="HAMAP" id="MF_01966">
    <property type="entry name" value="NADHX_epimerase"/>
    <property type="match status" value="1"/>
</dbReference>
<evidence type="ECO:0000256" key="8">
    <source>
        <dbReference type="ARBA" id="ARBA00022857"/>
    </source>
</evidence>
<comment type="caution">
    <text evidence="22">The sequence shown here is derived from an EMBL/GenBank/DDBJ whole genome shotgun (WGS) entry which is preliminary data.</text>
</comment>
<feature type="binding site" evidence="17">
    <location>
        <begin position="492"/>
        <end position="496"/>
    </location>
    <ligand>
        <name>AMP</name>
        <dbReference type="ChEBI" id="CHEBI:456215"/>
    </ligand>
</feature>
<accession>A0A940IG82</accession>
<dbReference type="InterPro" id="IPR036652">
    <property type="entry name" value="YjeF_N_dom_sf"/>
</dbReference>
<feature type="binding site" evidence="18">
    <location>
        <position position="70"/>
    </location>
    <ligand>
        <name>K(+)</name>
        <dbReference type="ChEBI" id="CHEBI:29103"/>
    </ligand>
</feature>
<evidence type="ECO:0000259" key="21">
    <source>
        <dbReference type="PROSITE" id="PS51385"/>
    </source>
</evidence>
<dbReference type="GO" id="GO:0052855">
    <property type="term" value="F:ADP-dependent NAD(P)H-hydrate dehydratase activity"/>
    <property type="evidence" value="ECO:0007669"/>
    <property type="project" value="UniProtKB-UniRule"/>
</dbReference>
<keyword evidence="5 18" id="KW-0479">Metal-binding</keyword>
<feature type="binding site" evidence="18">
    <location>
        <position position="186"/>
    </location>
    <ligand>
        <name>(6S)-NADPHX</name>
        <dbReference type="ChEBI" id="CHEBI:64076"/>
    </ligand>
</feature>
<dbReference type="GO" id="GO:0005524">
    <property type="term" value="F:ATP binding"/>
    <property type="evidence" value="ECO:0007669"/>
    <property type="project" value="UniProtKB-UniRule"/>
</dbReference>
<dbReference type="Proteomes" id="UP000771749">
    <property type="component" value="Unassembled WGS sequence"/>
</dbReference>
<dbReference type="InterPro" id="IPR000631">
    <property type="entry name" value="CARKD"/>
</dbReference>
<keyword evidence="10 17" id="KW-0520">NAD</keyword>
<evidence type="ECO:0000313" key="23">
    <source>
        <dbReference type="Proteomes" id="UP000771749"/>
    </source>
</evidence>
<dbReference type="Gene3D" id="3.40.1190.20">
    <property type="match status" value="1"/>
</dbReference>
<feature type="binding site" evidence="17">
    <location>
        <position position="522"/>
    </location>
    <ligand>
        <name>(6S)-NADPHX</name>
        <dbReference type="ChEBI" id="CHEBI:64076"/>
    </ligand>
</feature>
<comment type="similarity">
    <text evidence="4 19">In the C-terminal section; belongs to the NnrD/CARKD family.</text>
</comment>
<comment type="catalytic activity">
    <reaction evidence="2 18 19">
        <text>(6R)-NADPHX = (6S)-NADPHX</text>
        <dbReference type="Rhea" id="RHEA:32227"/>
        <dbReference type="ChEBI" id="CHEBI:64076"/>
        <dbReference type="ChEBI" id="CHEBI:64077"/>
        <dbReference type="EC" id="5.1.99.6"/>
    </reaction>
</comment>
<sequence length="580" mass="62080">MKILIGKDIREADLRTIENEPVRSIDLMERAAVAAEKLIVSYSEQNSSVASFHGFQDVPEYLIVAGKGNNGGDGLAVARLLSDRFGNSRRISVLSVFPPEELSHDCRINFDRLPAGIERYEMDGDRIVRSSPVPEGRARGLFNQNTVIVDALLGTGVSGAVKEPVRRAVRQINSVSGLCRQVISIDLPSGLPTEPDILISPDVVVSDVTITMEFPKLSLLLPETGRFAGKVAVAKISLDRKFMKSAHSEYCALDRDVIRRLMKPRGEYDNKGTHGHALLIAGCSGMMGAAVLCAGAALRSGCGLVSVRVPAQERKVIHISHPSAIVSPDPAPVFSSLPDNLSRYSSIAVGPGLGQKQDTVAAMKCLLSSMSPDKHKAFARSGAFEPHVKTLVLDADALNIISFHPDMFGLIPSGAVLTPHVGELSRLLRAALSSGFITRDVSSAEETPVFGDFVCDSRNVPATSYYPWRNDMDKIVLVRALCRRLSSVIVVKGAHTMICAPDGKCLFNMTGNPGMAKGGSGDILTGLVAGLAARGYDSLSAAILGVWFHGLAGDKAAASYGIESMNSSDILEFLRIDLTF</sequence>
<dbReference type="GO" id="GO:0110051">
    <property type="term" value="P:metabolite repair"/>
    <property type="evidence" value="ECO:0007669"/>
    <property type="project" value="TreeGrafter"/>
</dbReference>
<dbReference type="Pfam" id="PF03853">
    <property type="entry name" value="YjeF_N"/>
    <property type="match status" value="1"/>
</dbReference>
<gene>
    <name evidence="18" type="primary">nnrE</name>
    <name evidence="17" type="synonym">nnrD</name>
    <name evidence="22" type="ORF">IAC07_02730</name>
</gene>
<comment type="catalytic activity">
    <reaction evidence="16 17 19">
        <text>(6S)-NADPHX + ADP = AMP + phosphate + NADPH + H(+)</text>
        <dbReference type="Rhea" id="RHEA:32235"/>
        <dbReference type="ChEBI" id="CHEBI:15378"/>
        <dbReference type="ChEBI" id="CHEBI:43474"/>
        <dbReference type="ChEBI" id="CHEBI:57783"/>
        <dbReference type="ChEBI" id="CHEBI:64076"/>
        <dbReference type="ChEBI" id="CHEBI:456215"/>
        <dbReference type="ChEBI" id="CHEBI:456216"/>
        <dbReference type="EC" id="4.2.1.136"/>
    </reaction>
</comment>
<comment type="function">
    <text evidence="14 19">Bifunctional enzyme that catalyzes the epimerization of the S- and R-forms of NAD(P)HX and the dehydration of the S-form of NAD(P)HX at the expense of ADP, which is converted to AMP. This allows the repair of both epimers of NAD(P)HX, a damaged form of NAD(P)H that is a result of enzymatic or heat-dependent hydration.</text>
</comment>
<dbReference type="AlphaFoldDB" id="A0A940IG82"/>
<dbReference type="Pfam" id="PF01256">
    <property type="entry name" value="Carb_kinase"/>
    <property type="match status" value="1"/>
</dbReference>
<feature type="binding site" evidence="18">
    <location>
        <position position="150"/>
    </location>
    <ligand>
        <name>K(+)</name>
        <dbReference type="ChEBI" id="CHEBI:29103"/>
    </ligand>
</feature>
<evidence type="ECO:0000256" key="14">
    <source>
        <dbReference type="ARBA" id="ARBA00025153"/>
    </source>
</evidence>
<dbReference type="GO" id="GO:0046872">
    <property type="term" value="F:metal ion binding"/>
    <property type="evidence" value="ECO:0007669"/>
    <property type="project" value="UniProtKB-UniRule"/>
</dbReference>
<dbReference type="SUPFAM" id="SSF64153">
    <property type="entry name" value="YjeF N-terminal domain-like"/>
    <property type="match status" value="1"/>
</dbReference>
<dbReference type="SUPFAM" id="SSF53613">
    <property type="entry name" value="Ribokinase-like"/>
    <property type="match status" value="1"/>
</dbReference>
<evidence type="ECO:0000256" key="19">
    <source>
        <dbReference type="PIRNR" id="PIRNR017184"/>
    </source>
</evidence>
<comment type="catalytic activity">
    <reaction evidence="15 17 19">
        <text>(6S)-NADHX + ADP = AMP + phosphate + NADH + H(+)</text>
        <dbReference type="Rhea" id="RHEA:32223"/>
        <dbReference type="ChEBI" id="CHEBI:15378"/>
        <dbReference type="ChEBI" id="CHEBI:43474"/>
        <dbReference type="ChEBI" id="CHEBI:57945"/>
        <dbReference type="ChEBI" id="CHEBI:64074"/>
        <dbReference type="ChEBI" id="CHEBI:456215"/>
        <dbReference type="ChEBI" id="CHEBI:456216"/>
        <dbReference type="EC" id="4.2.1.136"/>
    </reaction>
</comment>
<evidence type="ECO:0000256" key="7">
    <source>
        <dbReference type="ARBA" id="ARBA00022840"/>
    </source>
</evidence>
<evidence type="ECO:0000256" key="17">
    <source>
        <dbReference type="HAMAP-Rule" id="MF_01965"/>
    </source>
</evidence>
<dbReference type="NCBIfam" id="TIGR00197">
    <property type="entry name" value="yjeF_nterm"/>
    <property type="match status" value="1"/>
</dbReference>
<dbReference type="PANTHER" id="PTHR12592:SF0">
    <property type="entry name" value="ATP-DEPENDENT (S)-NAD(P)H-HYDRATE DEHYDRATASE"/>
    <property type="match status" value="1"/>
</dbReference>
<feature type="binding site" evidence="17">
    <location>
        <position position="521"/>
    </location>
    <ligand>
        <name>AMP</name>
        <dbReference type="ChEBI" id="CHEBI:456215"/>
    </ligand>
</feature>
<feature type="binding site" evidence="17">
    <location>
        <position position="352"/>
    </location>
    <ligand>
        <name>(6S)-NADPHX</name>
        <dbReference type="ChEBI" id="CHEBI:64076"/>
    </ligand>
</feature>
<feature type="domain" description="YjeF C-terminal" evidence="20">
    <location>
        <begin position="254"/>
        <end position="580"/>
    </location>
</feature>
<keyword evidence="12 17" id="KW-0456">Lyase</keyword>
<evidence type="ECO:0000256" key="15">
    <source>
        <dbReference type="ARBA" id="ARBA00048238"/>
    </source>
</evidence>
<dbReference type="PROSITE" id="PS51385">
    <property type="entry name" value="YJEF_N"/>
    <property type="match status" value="1"/>
</dbReference>
<feature type="binding site" evidence="18">
    <location>
        <position position="189"/>
    </location>
    <ligand>
        <name>K(+)</name>
        <dbReference type="ChEBI" id="CHEBI:29103"/>
    </ligand>
</feature>
<keyword evidence="9 18" id="KW-0630">Potassium</keyword>
<evidence type="ECO:0000256" key="13">
    <source>
        <dbReference type="ARBA" id="ARBA00023268"/>
    </source>
</evidence>
<dbReference type="PANTHER" id="PTHR12592">
    <property type="entry name" value="ATP-DEPENDENT (S)-NAD(P)H-HYDRATE DEHYDRATASE FAMILY MEMBER"/>
    <property type="match status" value="1"/>
</dbReference>
<keyword evidence="11 18" id="KW-0413">Isomerase</keyword>
<comment type="cofactor">
    <cofactor evidence="18 19">
        <name>K(+)</name>
        <dbReference type="ChEBI" id="CHEBI:29103"/>
    </cofactor>
    <text evidence="18 19">Binds 1 potassium ion per subunit.</text>
</comment>
<keyword evidence="8 17" id="KW-0521">NADP</keyword>
<reference evidence="22" key="2">
    <citation type="journal article" date="2021" name="PeerJ">
        <title>Extensive microbial diversity within the chicken gut microbiome revealed by metagenomics and culture.</title>
        <authorList>
            <person name="Gilroy R."/>
            <person name="Ravi A."/>
            <person name="Getino M."/>
            <person name="Pursley I."/>
            <person name="Horton D.L."/>
            <person name="Alikhan N.F."/>
            <person name="Baker D."/>
            <person name="Gharbi K."/>
            <person name="Hall N."/>
            <person name="Watson M."/>
            <person name="Adriaenssens E.M."/>
            <person name="Foster-Nyarko E."/>
            <person name="Jarju S."/>
            <person name="Secka A."/>
            <person name="Antonio M."/>
            <person name="Oren A."/>
            <person name="Chaudhuri R.R."/>
            <person name="La Ragione R."/>
            <person name="Hildebrand F."/>
            <person name="Pallen M.J."/>
        </authorList>
    </citation>
    <scope>NUCLEOTIDE SEQUENCE</scope>
    <source>
        <strain evidence="22">F1-3629</strain>
    </source>
</reference>
<dbReference type="PROSITE" id="PS51383">
    <property type="entry name" value="YJEF_C_3"/>
    <property type="match status" value="1"/>
</dbReference>
<keyword evidence="7 17" id="KW-0067">ATP-binding</keyword>
<dbReference type="InterPro" id="IPR030677">
    <property type="entry name" value="Nnr"/>
</dbReference>
<evidence type="ECO:0000256" key="5">
    <source>
        <dbReference type="ARBA" id="ARBA00022723"/>
    </source>
</evidence>
<comment type="similarity">
    <text evidence="18">Belongs to the NnrE/AIBP family.</text>
</comment>
<keyword evidence="6 17" id="KW-0547">Nucleotide-binding</keyword>
<evidence type="ECO:0000313" key="22">
    <source>
        <dbReference type="EMBL" id="MBO8453625.1"/>
    </source>
</evidence>
<evidence type="ECO:0000256" key="3">
    <source>
        <dbReference type="ARBA" id="ARBA00006001"/>
    </source>
</evidence>
<dbReference type="EC" id="4.2.1.136" evidence="19"/>
<reference evidence="22" key="1">
    <citation type="submission" date="2020-10" db="EMBL/GenBank/DDBJ databases">
        <authorList>
            <person name="Gilroy R."/>
        </authorList>
    </citation>
    <scope>NUCLEOTIDE SEQUENCE</scope>
    <source>
        <strain evidence="22">F1-3629</strain>
    </source>
</reference>
<evidence type="ECO:0000256" key="9">
    <source>
        <dbReference type="ARBA" id="ARBA00022958"/>
    </source>
</evidence>
<dbReference type="EMBL" id="JADIMJ010000041">
    <property type="protein sequence ID" value="MBO8453625.1"/>
    <property type="molecule type" value="Genomic_DNA"/>
</dbReference>
<comment type="catalytic activity">
    <reaction evidence="1 18 19">
        <text>(6R)-NADHX = (6S)-NADHX</text>
        <dbReference type="Rhea" id="RHEA:32215"/>
        <dbReference type="ChEBI" id="CHEBI:64074"/>
        <dbReference type="ChEBI" id="CHEBI:64075"/>
        <dbReference type="EC" id="5.1.99.6"/>
    </reaction>
</comment>
<name>A0A940IG82_9BACT</name>
<evidence type="ECO:0000256" key="4">
    <source>
        <dbReference type="ARBA" id="ARBA00009524"/>
    </source>
</evidence>
<evidence type="ECO:0000256" key="11">
    <source>
        <dbReference type="ARBA" id="ARBA00023235"/>
    </source>
</evidence>
<comment type="caution">
    <text evidence="18">Lacks conserved residue(s) required for the propagation of feature annotation.</text>
</comment>
<comment type="cofactor">
    <cofactor evidence="17">
        <name>Mg(2+)</name>
        <dbReference type="ChEBI" id="CHEBI:18420"/>
    </cofactor>
</comment>
<comment type="function">
    <text evidence="18">Catalyzes the epimerization of the S- and R-forms of NAD(P)HX, a damaged form of NAD(P)H that is a result of enzymatic or heat-dependent hydration. This is a prerequisite for the S-specific NAD(P)H-hydrate dehydratase to allow the repair of both epimers of NAD(P)HX.</text>
</comment>
<organism evidence="22 23">
    <name type="scientific">Candidatus Cryptobacteroides gallistercoris</name>
    <dbReference type="NCBI Taxonomy" id="2840765"/>
    <lineage>
        <taxon>Bacteria</taxon>
        <taxon>Pseudomonadati</taxon>
        <taxon>Bacteroidota</taxon>
        <taxon>Bacteroidia</taxon>
        <taxon>Bacteroidales</taxon>
        <taxon>Candidatus Cryptobacteroides</taxon>
    </lineage>
</organism>
<evidence type="ECO:0000256" key="2">
    <source>
        <dbReference type="ARBA" id="ARBA00000909"/>
    </source>
</evidence>
<evidence type="ECO:0000256" key="6">
    <source>
        <dbReference type="ARBA" id="ARBA00022741"/>
    </source>
</evidence>
<comment type="subunit">
    <text evidence="17">Homotetramer.</text>
</comment>
<feature type="domain" description="YjeF N-terminal" evidence="21">
    <location>
        <begin position="9"/>
        <end position="244"/>
    </location>
</feature>
<dbReference type="GO" id="GO:0046496">
    <property type="term" value="P:nicotinamide nucleotide metabolic process"/>
    <property type="evidence" value="ECO:0007669"/>
    <property type="project" value="UniProtKB-UniRule"/>
</dbReference>
<evidence type="ECO:0000259" key="20">
    <source>
        <dbReference type="PROSITE" id="PS51383"/>
    </source>
</evidence>
<feature type="binding site" evidence="17">
    <location>
        <position position="420"/>
    </location>
    <ligand>
        <name>(6S)-NADPHX</name>
        <dbReference type="ChEBI" id="CHEBI:64076"/>
    </ligand>
</feature>
<dbReference type="CDD" id="cd01171">
    <property type="entry name" value="YXKO-related"/>
    <property type="match status" value="1"/>
</dbReference>